<reference evidence="3" key="2">
    <citation type="submission" date="2015-01" db="EMBL/GenBank/DDBJ databases">
        <title>Evolutionary Origins and Diversification of the Mycorrhizal Mutualists.</title>
        <authorList>
            <consortium name="DOE Joint Genome Institute"/>
            <consortium name="Mycorrhizal Genomics Consortium"/>
            <person name="Kohler A."/>
            <person name="Kuo A."/>
            <person name="Nagy L.G."/>
            <person name="Floudas D."/>
            <person name="Copeland A."/>
            <person name="Barry K.W."/>
            <person name="Cichocki N."/>
            <person name="Veneault-Fourrey C."/>
            <person name="LaButti K."/>
            <person name="Lindquist E.A."/>
            <person name="Lipzen A."/>
            <person name="Lundell T."/>
            <person name="Morin E."/>
            <person name="Murat C."/>
            <person name="Riley R."/>
            <person name="Ohm R."/>
            <person name="Sun H."/>
            <person name="Tunlid A."/>
            <person name="Henrissat B."/>
            <person name="Grigoriev I.V."/>
            <person name="Hibbett D.S."/>
            <person name="Martin F."/>
        </authorList>
    </citation>
    <scope>NUCLEOTIDE SEQUENCE [LARGE SCALE GENOMIC DNA]</scope>
    <source>
        <strain evidence="3">Zn</strain>
    </source>
</reference>
<dbReference type="Proteomes" id="UP000054321">
    <property type="component" value="Unassembled WGS sequence"/>
</dbReference>
<keyword evidence="3" id="KW-1185">Reference proteome</keyword>
<accession>A0A0C3GV48</accession>
<feature type="compositionally biased region" description="Basic and acidic residues" evidence="1">
    <location>
        <begin position="27"/>
        <end position="38"/>
    </location>
</feature>
<dbReference type="InParanoid" id="A0A0C3GV48"/>
<feature type="region of interest" description="Disordered" evidence="1">
    <location>
        <begin position="27"/>
        <end position="80"/>
    </location>
</feature>
<sequence>MLRRQIYEEEQILLALVERRVHLLRENEELEARPRGERPLPSPPQEAAESDSLGVQIEEQPREEDLIDIAPDERESLQVS</sequence>
<evidence type="ECO:0000313" key="3">
    <source>
        <dbReference type="Proteomes" id="UP000054321"/>
    </source>
</evidence>
<evidence type="ECO:0000313" key="2">
    <source>
        <dbReference type="EMBL" id="KIM94166.1"/>
    </source>
</evidence>
<gene>
    <name evidence="2" type="ORF">OIDMADRAFT_21442</name>
</gene>
<feature type="compositionally biased region" description="Basic and acidic residues" evidence="1">
    <location>
        <begin position="71"/>
        <end position="80"/>
    </location>
</feature>
<dbReference type="HOGENOM" id="CLU_2590368_0_0_1"/>
<dbReference type="AlphaFoldDB" id="A0A0C3GV48"/>
<organism evidence="2 3">
    <name type="scientific">Oidiodendron maius (strain Zn)</name>
    <dbReference type="NCBI Taxonomy" id="913774"/>
    <lineage>
        <taxon>Eukaryota</taxon>
        <taxon>Fungi</taxon>
        <taxon>Dikarya</taxon>
        <taxon>Ascomycota</taxon>
        <taxon>Pezizomycotina</taxon>
        <taxon>Leotiomycetes</taxon>
        <taxon>Leotiomycetes incertae sedis</taxon>
        <taxon>Myxotrichaceae</taxon>
        <taxon>Oidiodendron</taxon>
    </lineage>
</organism>
<evidence type="ECO:0000256" key="1">
    <source>
        <dbReference type="SAM" id="MobiDB-lite"/>
    </source>
</evidence>
<reference evidence="2 3" key="1">
    <citation type="submission" date="2014-04" db="EMBL/GenBank/DDBJ databases">
        <authorList>
            <consortium name="DOE Joint Genome Institute"/>
            <person name="Kuo A."/>
            <person name="Martino E."/>
            <person name="Perotto S."/>
            <person name="Kohler A."/>
            <person name="Nagy L.G."/>
            <person name="Floudas D."/>
            <person name="Copeland A."/>
            <person name="Barry K.W."/>
            <person name="Cichocki N."/>
            <person name="Veneault-Fourrey C."/>
            <person name="LaButti K."/>
            <person name="Lindquist E.A."/>
            <person name="Lipzen A."/>
            <person name="Lundell T."/>
            <person name="Morin E."/>
            <person name="Murat C."/>
            <person name="Sun H."/>
            <person name="Tunlid A."/>
            <person name="Henrissat B."/>
            <person name="Grigoriev I.V."/>
            <person name="Hibbett D.S."/>
            <person name="Martin F."/>
            <person name="Nordberg H.P."/>
            <person name="Cantor M.N."/>
            <person name="Hua S.X."/>
        </authorList>
    </citation>
    <scope>NUCLEOTIDE SEQUENCE [LARGE SCALE GENOMIC DNA]</scope>
    <source>
        <strain evidence="2 3">Zn</strain>
    </source>
</reference>
<protein>
    <submittedName>
        <fullName evidence="2">Uncharacterized protein</fullName>
    </submittedName>
</protein>
<proteinExistence type="predicted"/>
<name>A0A0C3GV48_OIDMZ</name>
<dbReference type="EMBL" id="KN832891">
    <property type="protein sequence ID" value="KIM94166.1"/>
    <property type="molecule type" value="Genomic_DNA"/>
</dbReference>